<reference evidence="1 2" key="1">
    <citation type="submission" date="2020-10" db="EMBL/GenBank/DDBJ databases">
        <title>Phylogeny of dyella-like bacteria.</title>
        <authorList>
            <person name="Fu J."/>
        </authorList>
    </citation>
    <scope>NUCLEOTIDE SEQUENCE [LARGE SCALE GENOMIC DNA]</scope>
    <source>
        <strain evidence="1 2">DHOB09</strain>
    </source>
</reference>
<dbReference type="RefSeq" id="WP_188798786.1">
    <property type="nucleotide sequence ID" value="NZ_BMIZ01000001.1"/>
</dbReference>
<dbReference type="InterPro" id="IPR018330">
    <property type="entry name" value="RecT_fam"/>
</dbReference>
<gene>
    <name evidence="1" type="ORF">ISN74_07780</name>
</gene>
<organism evidence="1 2">
    <name type="scientific">Dyella caseinilytica</name>
    <dbReference type="NCBI Taxonomy" id="1849581"/>
    <lineage>
        <taxon>Bacteria</taxon>
        <taxon>Pseudomonadati</taxon>
        <taxon>Pseudomonadota</taxon>
        <taxon>Gammaproteobacteria</taxon>
        <taxon>Lysobacterales</taxon>
        <taxon>Rhodanobacteraceae</taxon>
        <taxon>Dyella</taxon>
    </lineage>
</organism>
<keyword evidence="2" id="KW-1185">Reference proteome</keyword>
<name>A0ABX7GZ54_9GAMM</name>
<sequence>MNAQVVATQPLSLAQTNSARANALVPTSMSEAMQLADIMASAGLLPDHLRGKPGDCLLVIMQAQRWGMDAVSVAQSTSVVHGKLCYEGKLVAAALYAMGAVEGRLHYEISGHGQGASIIVTGTPRGSMGAQSVSGAVKDWRTYGKDKQGNRIDNAWDKMPEDMLVYRGTRQWARRYAPEALLGVYTPDEMEEAPAEVRATVMVSQPGRSTYSDDDFSKNLPKWRDLIESGRKSASEIIALVESKAMLSDAQRAIIAAYEIHEGVIK</sequence>
<accession>A0ABX7GZ54</accession>
<dbReference type="Proteomes" id="UP000663181">
    <property type="component" value="Chromosome"/>
</dbReference>
<dbReference type="Pfam" id="PF03837">
    <property type="entry name" value="RecT"/>
    <property type="match status" value="1"/>
</dbReference>
<dbReference type="EMBL" id="CP064030">
    <property type="protein sequence ID" value="QRN55218.1"/>
    <property type="molecule type" value="Genomic_DNA"/>
</dbReference>
<evidence type="ECO:0000313" key="2">
    <source>
        <dbReference type="Proteomes" id="UP000663181"/>
    </source>
</evidence>
<protein>
    <submittedName>
        <fullName evidence="1">Recombinase RecT</fullName>
    </submittedName>
</protein>
<proteinExistence type="predicted"/>
<evidence type="ECO:0000313" key="1">
    <source>
        <dbReference type="EMBL" id="QRN55218.1"/>
    </source>
</evidence>